<dbReference type="OrthoDB" id="2841019at2"/>
<feature type="transmembrane region" description="Helical" evidence="1">
    <location>
        <begin position="183"/>
        <end position="205"/>
    </location>
</feature>
<gene>
    <name evidence="2" type="ORF">F7732_20095</name>
</gene>
<feature type="transmembrane region" description="Helical" evidence="1">
    <location>
        <begin position="111"/>
        <end position="131"/>
    </location>
</feature>
<feature type="transmembrane region" description="Helical" evidence="1">
    <location>
        <begin position="12"/>
        <end position="39"/>
    </location>
</feature>
<organism evidence="2 3">
    <name type="scientific">Bacillus mesophilum</name>
    <dbReference type="NCBI Taxonomy" id="1071718"/>
    <lineage>
        <taxon>Bacteria</taxon>
        <taxon>Bacillati</taxon>
        <taxon>Bacillota</taxon>
        <taxon>Bacilli</taxon>
        <taxon>Bacillales</taxon>
        <taxon>Bacillaceae</taxon>
        <taxon>Bacillus</taxon>
    </lineage>
</organism>
<keyword evidence="1" id="KW-0812">Transmembrane</keyword>
<keyword evidence="1" id="KW-1133">Transmembrane helix</keyword>
<dbReference type="AlphaFoldDB" id="A0A7V7RIP3"/>
<keyword evidence="3" id="KW-1185">Reference proteome</keyword>
<dbReference type="Proteomes" id="UP000441354">
    <property type="component" value="Unassembled WGS sequence"/>
</dbReference>
<sequence length="214" mass="24683">MLRDVADLYNRNIINILLICLILVVPITFFNYAAIVYIINLNTLEYANIPALALWVLNFTILFPPFFLIAKMDRTEQEVNLKQILSFFIMKFGFVAAITIVFFAIGMFGSVLLFIPSLIAVLIILLFPLYADRESIKDAMQGVWEIIKREHIFLFIDVLIIVSLNVLVWSGSLYLLGGFENNTLVFIVLRALINSLIFPVVYFYLTFKYRKDFA</sequence>
<name>A0A7V7RIP3_9BACI</name>
<accession>A0A7V7RIP3</accession>
<dbReference type="RefSeq" id="WP_151575844.1">
    <property type="nucleotide sequence ID" value="NZ_WBOT01000009.1"/>
</dbReference>
<reference evidence="2 3" key="1">
    <citation type="journal article" date="2014" name="Arch. Microbiol.">
        <title>Bacillus mesophilum sp. nov., strain IITR-54T, a novel 4-chlorobiphenyl dechlorinating bacterium.</title>
        <authorList>
            <person name="Manickam N."/>
            <person name="Singh N.K."/>
            <person name="Bajaj A."/>
            <person name="Kumar R.M."/>
            <person name="Kaur G."/>
            <person name="Kaur N."/>
            <person name="Bala M."/>
            <person name="Kumar A."/>
            <person name="Mayilraj S."/>
        </authorList>
    </citation>
    <scope>NUCLEOTIDE SEQUENCE [LARGE SCALE GENOMIC DNA]</scope>
    <source>
        <strain evidence="2 3">IITR-54</strain>
    </source>
</reference>
<evidence type="ECO:0000313" key="2">
    <source>
        <dbReference type="EMBL" id="KAB2330087.1"/>
    </source>
</evidence>
<feature type="transmembrane region" description="Helical" evidence="1">
    <location>
        <begin position="84"/>
        <end position="105"/>
    </location>
</feature>
<protein>
    <submittedName>
        <fullName evidence="2">Uncharacterized protein</fullName>
    </submittedName>
</protein>
<comment type="caution">
    <text evidence="2">The sequence shown here is derived from an EMBL/GenBank/DDBJ whole genome shotgun (WGS) entry which is preliminary data.</text>
</comment>
<proteinExistence type="predicted"/>
<evidence type="ECO:0000256" key="1">
    <source>
        <dbReference type="SAM" id="Phobius"/>
    </source>
</evidence>
<feature type="transmembrane region" description="Helical" evidence="1">
    <location>
        <begin position="152"/>
        <end position="177"/>
    </location>
</feature>
<keyword evidence="1" id="KW-0472">Membrane</keyword>
<feature type="transmembrane region" description="Helical" evidence="1">
    <location>
        <begin position="51"/>
        <end position="72"/>
    </location>
</feature>
<dbReference type="EMBL" id="WBOT01000009">
    <property type="protein sequence ID" value="KAB2330087.1"/>
    <property type="molecule type" value="Genomic_DNA"/>
</dbReference>
<evidence type="ECO:0000313" key="3">
    <source>
        <dbReference type="Proteomes" id="UP000441354"/>
    </source>
</evidence>